<proteinExistence type="predicted"/>
<organism evidence="2 3">
    <name type="scientific">Batillaria attramentaria</name>
    <dbReference type="NCBI Taxonomy" id="370345"/>
    <lineage>
        <taxon>Eukaryota</taxon>
        <taxon>Metazoa</taxon>
        <taxon>Spiralia</taxon>
        <taxon>Lophotrochozoa</taxon>
        <taxon>Mollusca</taxon>
        <taxon>Gastropoda</taxon>
        <taxon>Caenogastropoda</taxon>
        <taxon>Sorbeoconcha</taxon>
        <taxon>Cerithioidea</taxon>
        <taxon>Batillariidae</taxon>
        <taxon>Batillaria</taxon>
    </lineage>
</organism>
<reference evidence="2 3" key="1">
    <citation type="journal article" date="2023" name="Sci. Data">
        <title>Genome assembly of the Korean intertidal mud-creeper Batillaria attramentaria.</title>
        <authorList>
            <person name="Patra A.K."/>
            <person name="Ho P.T."/>
            <person name="Jun S."/>
            <person name="Lee S.J."/>
            <person name="Kim Y."/>
            <person name="Won Y.J."/>
        </authorList>
    </citation>
    <scope>NUCLEOTIDE SEQUENCE [LARGE SCALE GENOMIC DNA]</scope>
    <source>
        <strain evidence="2">Wonlab-2016</strain>
    </source>
</reference>
<evidence type="ECO:0000313" key="2">
    <source>
        <dbReference type="EMBL" id="KAK7485428.1"/>
    </source>
</evidence>
<feature type="region of interest" description="Disordered" evidence="1">
    <location>
        <begin position="65"/>
        <end position="105"/>
    </location>
</feature>
<dbReference type="EMBL" id="JACVVK020000195">
    <property type="protein sequence ID" value="KAK7485428.1"/>
    <property type="molecule type" value="Genomic_DNA"/>
</dbReference>
<gene>
    <name evidence="2" type="ORF">BaRGS_00023376</name>
</gene>
<dbReference type="AlphaFoldDB" id="A0ABD0KE92"/>
<accession>A0ABD0KE92</accession>
<protein>
    <submittedName>
        <fullName evidence="2">Uncharacterized protein</fullName>
    </submittedName>
</protein>
<comment type="caution">
    <text evidence="2">The sequence shown here is derived from an EMBL/GenBank/DDBJ whole genome shotgun (WGS) entry which is preliminary data.</text>
</comment>
<keyword evidence="3" id="KW-1185">Reference proteome</keyword>
<name>A0ABD0KE92_9CAEN</name>
<evidence type="ECO:0000256" key="1">
    <source>
        <dbReference type="SAM" id="MobiDB-lite"/>
    </source>
</evidence>
<evidence type="ECO:0000313" key="3">
    <source>
        <dbReference type="Proteomes" id="UP001519460"/>
    </source>
</evidence>
<dbReference type="Proteomes" id="UP001519460">
    <property type="component" value="Unassembled WGS sequence"/>
</dbReference>
<sequence length="142" mass="15664">MLTFYAGPSLRPPMGTARRAGAALVPVRFDARFFEGGRMVVFKQDVAIPLNSLNQTNCSFMEYWSGTADNRDGQGKQDEFTDRGAERSGKTLPPASPQSPRFQFHPQTIEPQGLMMCADHEHTSGKTRVEHLSIVLIAPALV</sequence>
<feature type="compositionally biased region" description="Basic and acidic residues" evidence="1">
    <location>
        <begin position="69"/>
        <end position="89"/>
    </location>
</feature>